<organism evidence="2 3">
    <name type="scientific">Cerrena zonata</name>
    <dbReference type="NCBI Taxonomy" id="2478898"/>
    <lineage>
        <taxon>Eukaryota</taxon>
        <taxon>Fungi</taxon>
        <taxon>Dikarya</taxon>
        <taxon>Basidiomycota</taxon>
        <taxon>Agaricomycotina</taxon>
        <taxon>Agaricomycetes</taxon>
        <taxon>Polyporales</taxon>
        <taxon>Cerrenaceae</taxon>
        <taxon>Cerrena</taxon>
    </lineage>
</organism>
<sequence length="136" mass="15687">MIAEMVEDFNLVSFEVLSVENKQSMINLLSIIDKANGYSFGSSEVGGDTIWSEATRQGGMSEYLDIDIHERWIDHKEEYDEQERKEQEELRNSVIDQQQPKLTEDEEWEMALQDWENKRGGDALLPALKSSSPFVI</sequence>
<evidence type="ECO:0008006" key="4">
    <source>
        <dbReference type="Google" id="ProtNLM"/>
    </source>
</evidence>
<dbReference type="EMBL" id="JASBNA010000055">
    <property type="protein sequence ID" value="KAK7679842.1"/>
    <property type="molecule type" value="Genomic_DNA"/>
</dbReference>
<reference evidence="2 3" key="1">
    <citation type="submission" date="2022-09" db="EMBL/GenBank/DDBJ databases">
        <authorList>
            <person name="Palmer J.M."/>
        </authorList>
    </citation>
    <scope>NUCLEOTIDE SEQUENCE [LARGE SCALE GENOMIC DNA]</scope>
    <source>
        <strain evidence="2 3">DSM 7382</strain>
    </source>
</reference>
<gene>
    <name evidence="2" type="ORF">QCA50_017169</name>
</gene>
<name>A0AAW0FRD7_9APHY</name>
<accession>A0AAW0FRD7</accession>
<evidence type="ECO:0000313" key="3">
    <source>
        <dbReference type="Proteomes" id="UP001385951"/>
    </source>
</evidence>
<dbReference type="Proteomes" id="UP001385951">
    <property type="component" value="Unassembled WGS sequence"/>
</dbReference>
<protein>
    <recommendedName>
        <fullName evidence="4">GPN-loop GTPase 2</fullName>
    </recommendedName>
</protein>
<evidence type="ECO:0000256" key="1">
    <source>
        <dbReference type="SAM" id="MobiDB-lite"/>
    </source>
</evidence>
<feature type="region of interest" description="Disordered" evidence="1">
    <location>
        <begin position="79"/>
        <end position="105"/>
    </location>
</feature>
<dbReference type="AlphaFoldDB" id="A0AAW0FRD7"/>
<keyword evidence="3" id="KW-1185">Reference proteome</keyword>
<comment type="caution">
    <text evidence="2">The sequence shown here is derived from an EMBL/GenBank/DDBJ whole genome shotgun (WGS) entry which is preliminary data.</text>
</comment>
<feature type="compositionally biased region" description="Basic and acidic residues" evidence="1">
    <location>
        <begin position="79"/>
        <end position="91"/>
    </location>
</feature>
<evidence type="ECO:0000313" key="2">
    <source>
        <dbReference type="EMBL" id="KAK7679842.1"/>
    </source>
</evidence>
<proteinExistence type="predicted"/>